<evidence type="ECO:0000256" key="11">
    <source>
        <dbReference type="ARBA" id="ARBA00022801"/>
    </source>
</evidence>
<accession>A0ABQ9NDE0</accession>
<evidence type="ECO:0000256" key="14">
    <source>
        <dbReference type="ARBA" id="ARBA00023015"/>
    </source>
</evidence>
<evidence type="ECO:0000256" key="8">
    <source>
        <dbReference type="ARBA" id="ARBA00022490"/>
    </source>
</evidence>
<evidence type="ECO:0000256" key="1">
    <source>
        <dbReference type="ARBA" id="ARBA00001663"/>
    </source>
</evidence>
<comment type="caution">
    <text evidence="18">The sequence shown here is derived from an EMBL/GenBank/DDBJ whole genome shotgun (WGS) entry which is preliminary data.</text>
</comment>
<dbReference type="InterPro" id="IPR006941">
    <property type="entry name" value="RNase_CAF1"/>
</dbReference>
<dbReference type="EC" id="3.1.13.4" evidence="7"/>
<evidence type="ECO:0000256" key="4">
    <source>
        <dbReference type="ARBA" id="ARBA00004496"/>
    </source>
</evidence>
<keyword evidence="14" id="KW-0805">Transcription regulation</keyword>
<name>A0ABQ9NDE0_HEVBR</name>
<evidence type="ECO:0000256" key="17">
    <source>
        <dbReference type="ARBA" id="ARBA00025148"/>
    </source>
</evidence>
<evidence type="ECO:0000256" key="5">
    <source>
        <dbReference type="ARBA" id="ARBA00008372"/>
    </source>
</evidence>
<keyword evidence="16" id="KW-0539">Nucleus</keyword>
<keyword evidence="19" id="KW-1185">Reference proteome</keyword>
<keyword evidence="15" id="KW-0804">Transcription</keyword>
<dbReference type="Proteomes" id="UP001174677">
    <property type="component" value="Chromosome 1"/>
</dbReference>
<dbReference type="Gene3D" id="3.30.420.10">
    <property type="entry name" value="Ribonuclease H-like superfamily/Ribonuclease H"/>
    <property type="match status" value="2"/>
</dbReference>
<reference evidence="18" key="1">
    <citation type="journal article" date="2023" name="Plant Biotechnol. J.">
        <title>Chromosome-level wild Hevea brasiliensis genome provides new tools for genomic-assisted breeding and valuable loci to elevate rubber yield.</title>
        <authorList>
            <person name="Cheng H."/>
            <person name="Song X."/>
            <person name="Hu Y."/>
            <person name="Wu T."/>
            <person name="Yang Q."/>
            <person name="An Z."/>
            <person name="Feng S."/>
            <person name="Deng Z."/>
            <person name="Wu W."/>
            <person name="Zeng X."/>
            <person name="Tu M."/>
            <person name="Wang X."/>
            <person name="Huang H."/>
        </authorList>
    </citation>
    <scope>NUCLEOTIDE SEQUENCE</scope>
    <source>
        <strain evidence="18">MT/VB/25A 57/8</strain>
    </source>
</reference>
<organism evidence="18 19">
    <name type="scientific">Hevea brasiliensis</name>
    <name type="common">Para rubber tree</name>
    <name type="synonym">Siphonia brasiliensis</name>
    <dbReference type="NCBI Taxonomy" id="3981"/>
    <lineage>
        <taxon>Eukaryota</taxon>
        <taxon>Viridiplantae</taxon>
        <taxon>Streptophyta</taxon>
        <taxon>Embryophyta</taxon>
        <taxon>Tracheophyta</taxon>
        <taxon>Spermatophyta</taxon>
        <taxon>Magnoliopsida</taxon>
        <taxon>eudicotyledons</taxon>
        <taxon>Gunneridae</taxon>
        <taxon>Pentapetalae</taxon>
        <taxon>rosids</taxon>
        <taxon>fabids</taxon>
        <taxon>Malpighiales</taxon>
        <taxon>Euphorbiaceae</taxon>
        <taxon>Crotonoideae</taxon>
        <taxon>Micrandreae</taxon>
        <taxon>Hevea</taxon>
    </lineage>
</organism>
<comment type="subcellular location">
    <subcellularLocation>
        <location evidence="4">Cytoplasm</location>
    </subcellularLocation>
    <subcellularLocation>
        <location evidence="3">Nucleus</location>
    </subcellularLocation>
</comment>
<dbReference type="PANTHER" id="PTHR10797">
    <property type="entry name" value="CCR4-NOT TRANSCRIPTION COMPLEX SUBUNIT"/>
    <property type="match status" value="1"/>
</dbReference>
<evidence type="ECO:0000256" key="2">
    <source>
        <dbReference type="ARBA" id="ARBA00001968"/>
    </source>
</evidence>
<dbReference type="InterPro" id="IPR039637">
    <property type="entry name" value="CNOT7/CNOT8/Pop2"/>
</dbReference>
<dbReference type="InterPro" id="IPR012337">
    <property type="entry name" value="RNaseH-like_sf"/>
</dbReference>
<proteinExistence type="inferred from homology"/>
<evidence type="ECO:0000256" key="10">
    <source>
        <dbReference type="ARBA" id="ARBA00022723"/>
    </source>
</evidence>
<comment type="catalytic activity">
    <reaction evidence="1">
        <text>Exonucleolytic cleavage of poly(A) to 5'-AMP.</text>
        <dbReference type="EC" id="3.1.13.4"/>
    </reaction>
</comment>
<evidence type="ECO:0000256" key="7">
    <source>
        <dbReference type="ARBA" id="ARBA00012161"/>
    </source>
</evidence>
<keyword evidence="11" id="KW-0378">Hydrolase</keyword>
<evidence type="ECO:0000256" key="6">
    <source>
        <dbReference type="ARBA" id="ARBA00011757"/>
    </source>
</evidence>
<keyword evidence="12" id="KW-0269">Exonuclease</keyword>
<evidence type="ECO:0000256" key="12">
    <source>
        <dbReference type="ARBA" id="ARBA00022839"/>
    </source>
</evidence>
<evidence type="ECO:0000256" key="13">
    <source>
        <dbReference type="ARBA" id="ARBA00022884"/>
    </source>
</evidence>
<keyword evidence="8" id="KW-0963">Cytoplasm</keyword>
<gene>
    <name evidence="18" type="ORF">P3X46_001075</name>
</gene>
<keyword evidence="13" id="KW-0694">RNA-binding</keyword>
<evidence type="ECO:0000256" key="15">
    <source>
        <dbReference type="ARBA" id="ARBA00023163"/>
    </source>
</evidence>
<dbReference type="SUPFAM" id="SSF53098">
    <property type="entry name" value="Ribonuclease H-like"/>
    <property type="match status" value="1"/>
</dbReference>
<evidence type="ECO:0000256" key="16">
    <source>
        <dbReference type="ARBA" id="ARBA00023242"/>
    </source>
</evidence>
<dbReference type="Pfam" id="PF04857">
    <property type="entry name" value="CAF1"/>
    <property type="match status" value="1"/>
</dbReference>
<comment type="cofactor">
    <cofactor evidence="2">
        <name>a divalent metal cation</name>
        <dbReference type="ChEBI" id="CHEBI:60240"/>
    </cofactor>
</comment>
<comment type="subunit">
    <text evidence="6">Component of the CCR4-NOT complex, at least composed of CRR4 and CAF1 proteins.</text>
</comment>
<sequence>MAGKQVVVRQVWASNLKSEFFHIQKVIRQYPFVSMDTEFPGTIFQSTLNKHLLCYAPDYTYYLMKLNVDMLKIIQLGLTFSDLEGNLPTLGNRISLSIRLLEKQGTNFKMHREKGIDSRDFGKLFYLGVAVYDIKYITSVHGLHGGLERVSKLLGVNRIAGNGHQAGPDSLLTLQTLIEFKNIHRKKLNENFSGFEGMLSGLCGGERLLYKPDFMDPFNWQRKNVMCST</sequence>
<dbReference type="EMBL" id="JARPOI010000001">
    <property type="protein sequence ID" value="KAJ9189823.1"/>
    <property type="molecule type" value="Genomic_DNA"/>
</dbReference>
<protein>
    <recommendedName>
        <fullName evidence="7">poly(A)-specific ribonuclease</fullName>
        <ecNumber evidence="7">3.1.13.4</ecNumber>
    </recommendedName>
</protein>
<evidence type="ECO:0000313" key="19">
    <source>
        <dbReference type="Proteomes" id="UP001174677"/>
    </source>
</evidence>
<comment type="similarity">
    <text evidence="5">Belongs to the CAF1 family.</text>
</comment>
<evidence type="ECO:0000256" key="3">
    <source>
        <dbReference type="ARBA" id="ARBA00004123"/>
    </source>
</evidence>
<keyword evidence="9" id="KW-0540">Nuclease</keyword>
<evidence type="ECO:0000313" key="18">
    <source>
        <dbReference type="EMBL" id="KAJ9189823.1"/>
    </source>
</evidence>
<comment type="function">
    <text evidence="17">Ubiquitous transcription factor required for a diverse set of processes. It is a component of the CCR4 complex involved in the control of gene expression.</text>
</comment>
<evidence type="ECO:0000256" key="9">
    <source>
        <dbReference type="ARBA" id="ARBA00022722"/>
    </source>
</evidence>
<dbReference type="InterPro" id="IPR036397">
    <property type="entry name" value="RNaseH_sf"/>
</dbReference>
<keyword evidence="10" id="KW-0479">Metal-binding</keyword>